<dbReference type="PANTHER" id="PTHR43124:SF3">
    <property type="entry name" value="CHLORAMPHENICOL EFFLUX PUMP RV0191"/>
    <property type="match status" value="1"/>
</dbReference>
<dbReference type="PATRIC" id="fig|1218492.5.peg.1649"/>
<dbReference type="EMBL" id="JXJQ01000011">
    <property type="protein sequence ID" value="KJY60465.1"/>
    <property type="molecule type" value="Genomic_DNA"/>
</dbReference>
<comment type="caution">
    <text evidence="9">The sequence shown here is derived from an EMBL/GenBank/DDBJ whole genome shotgun (WGS) entry which is preliminary data.</text>
</comment>
<sequence length="396" mass="42360">MHKISPQSSFFKTALLSISLMLMSSSQISPSLPLMYADFPQISRTGVELLSSIAGSGIVVGLCFNPLLVQLVKPKATIILGLLLVLIAGSYPIYATNYGGILTARFLLGVGVGLYNSLAVSLLAQFYQGPELSTMLGWQNATGSLGIALFSGAVSWLLNWGWHAVFAIYLLALPILLLFSGVVSLPAATSQPTTLAAKSHPWKHLNWTVLRIAGLMFFMHAFFMTQTFKLPQLAWTQHLASVQQVALISGLVGLMGWPVGLIYGKLKQKLQTLLLPISLLLQVGGLLMMAYAPQIVVLVIGAIILGTGFGLAVPYAFDWVAAVVPEAAVNLATTVVLILINLGCTISPLLVNWLATTGSDGSPQAAFSFAAGGMGLLTLYGLGHYWYMTKIHRQKV</sequence>
<dbReference type="InterPro" id="IPR050189">
    <property type="entry name" value="MFS_Efflux_Transporters"/>
</dbReference>
<dbReference type="InterPro" id="IPR036259">
    <property type="entry name" value="MFS_trans_sf"/>
</dbReference>
<evidence type="ECO:0000256" key="6">
    <source>
        <dbReference type="ARBA" id="ARBA00023136"/>
    </source>
</evidence>
<dbReference type="GO" id="GO:0005886">
    <property type="term" value="C:plasma membrane"/>
    <property type="evidence" value="ECO:0007669"/>
    <property type="project" value="UniProtKB-SubCell"/>
</dbReference>
<proteinExistence type="predicted"/>
<evidence type="ECO:0000256" key="5">
    <source>
        <dbReference type="ARBA" id="ARBA00022989"/>
    </source>
</evidence>
<feature type="domain" description="Major facilitator superfamily (MFS) profile" evidence="8">
    <location>
        <begin position="10"/>
        <end position="396"/>
    </location>
</feature>
<keyword evidence="6 7" id="KW-0472">Membrane</keyword>
<feature type="transmembrane region" description="Helical" evidence="7">
    <location>
        <begin position="106"/>
        <end position="124"/>
    </location>
</feature>
<feature type="transmembrane region" description="Helical" evidence="7">
    <location>
        <begin position="366"/>
        <end position="387"/>
    </location>
</feature>
<dbReference type="SUPFAM" id="SSF103473">
    <property type="entry name" value="MFS general substrate transporter"/>
    <property type="match status" value="1"/>
</dbReference>
<organism evidence="9 10">
    <name type="scientific">Bombilactobacillus mellifer</name>
    <dbReference type="NCBI Taxonomy" id="1218492"/>
    <lineage>
        <taxon>Bacteria</taxon>
        <taxon>Bacillati</taxon>
        <taxon>Bacillota</taxon>
        <taxon>Bacilli</taxon>
        <taxon>Lactobacillales</taxon>
        <taxon>Lactobacillaceae</taxon>
        <taxon>Bombilactobacillus</taxon>
    </lineage>
</organism>
<dbReference type="HOGENOM" id="CLU_001265_10_4_9"/>
<feature type="transmembrane region" description="Helical" evidence="7">
    <location>
        <begin position="270"/>
        <end position="289"/>
    </location>
</feature>
<accession>A0A0F4LPE0</accession>
<evidence type="ECO:0000256" key="7">
    <source>
        <dbReference type="SAM" id="Phobius"/>
    </source>
</evidence>
<dbReference type="Proteomes" id="UP000033558">
    <property type="component" value="Unassembled WGS sequence"/>
</dbReference>
<feature type="transmembrane region" description="Helical" evidence="7">
    <location>
        <begin position="76"/>
        <end position="94"/>
    </location>
</feature>
<keyword evidence="10" id="KW-1185">Reference proteome</keyword>
<dbReference type="OrthoDB" id="1650550at2"/>
<dbReference type="InterPro" id="IPR020846">
    <property type="entry name" value="MFS_dom"/>
</dbReference>
<evidence type="ECO:0000256" key="4">
    <source>
        <dbReference type="ARBA" id="ARBA00022692"/>
    </source>
</evidence>
<protein>
    <submittedName>
        <fullName evidence="9">Major facilitator superfamily transporter permease</fullName>
    </submittedName>
</protein>
<dbReference type="GO" id="GO:0022857">
    <property type="term" value="F:transmembrane transporter activity"/>
    <property type="evidence" value="ECO:0007669"/>
    <property type="project" value="InterPro"/>
</dbReference>
<reference evidence="9 10" key="1">
    <citation type="submission" date="2015-01" db="EMBL/GenBank/DDBJ databases">
        <title>Comparative genomics of the lactic acid bacteria isolated from the honey bee gut.</title>
        <authorList>
            <person name="Ellegaard K.M."/>
            <person name="Tamarit D."/>
            <person name="Javelind E."/>
            <person name="Olofsson T."/>
            <person name="Andersson S.G."/>
            <person name="Vasquez A."/>
        </authorList>
    </citation>
    <scope>NUCLEOTIDE SEQUENCE [LARGE SCALE GENOMIC DNA]</scope>
    <source>
        <strain evidence="9 10">Bin4</strain>
    </source>
</reference>
<dbReference type="PANTHER" id="PTHR43124">
    <property type="entry name" value="PURINE EFFLUX PUMP PBUE"/>
    <property type="match status" value="1"/>
</dbReference>
<keyword evidence="5 7" id="KW-1133">Transmembrane helix</keyword>
<feature type="transmembrane region" description="Helical" evidence="7">
    <location>
        <begin position="329"/>
        <end position="354"/>
    </location>
</feature>
<gene>
    <name evidence="9" type="ORF">JG30_15920</name>
</gene>
<evidence type="ECO:0000259" key="8">
    <source>
        <dbReference type="PROSITE" id="PS50850"/>
    </source>
</evidence>
<comment type="subcellular location">
    <subcellularLocation>
        <location evidence="1">Cell membrane</location>
        <topology evidence="1">Multi-pass membrane protein</topology>
    </subcellularLocation>
</comment>
<keyword evidence="2" id="KW-0813">Transport</keyword>
<dbReference type="STRING" id="1218492.JG30_15920"/>
<feature type="transmembrane region" description="Helical" evidence="7">
    <location>
        <begin position="245"/>
        <end position="263"/>
    </location>
</feature>
<evidence type="ECO:0000256" key="3">
    <source>
        <dbReference type="ARBA" id="ARBA00022475"/>
    </source>
</evidence>
<dbReference type="PROSITE" id="PS50850">
    <property type="entry name" value="MFS"/>
    <property type="match status" value="1"/>
</dbReference>
<keyword evidence="4 7" id="KW-0812">Transmembrane</keyword>
<dbReference type="AlphaFoldDB" id="A0A0F4LPE0"/>
<dbReference type="InterPro" id="IPR011701">
    <property type="entry name" value="MFS"/>
</dbReference>
<evidence type="ECO:0000256" key="2">
    <source>
        <dbReference type="ARBA" id="ARBA00022448"/>
    </source>
</evidence>
<dbReference type="RefSeq" id="WP_046317823.1">
    <property type="nucleotide sequence ID" value="NZ_JBHSZT010000003.1"/>
</dbReference>
<evidence type="ECO:0000313" key="10">
    <source>
        <dbReference type="Proteomes" id="UP000033558"/>
    </source>
</evidence>
<feature type="transmembrane region" description="Helical" evidence="7">
    <location>
        <begin position="164"/>
        <end position="185"/>
    </location>
</feature>
<evidence type="ECO:0000313" key="9">
    <source>
        <dbReference type="EMBL" id="KJY60465.1"/>
    </source>
</evidence>
<feature type="transmembrane region" description="Helical" evidence="7">
    <location>
        <begin position="205"/>
        <end position="225"/>
    </location>
</feature>
<dbReference type="Pfam" id="PF07690">
    <property type="entry name" value="MFS_1"/>
    <property type="match status" value="1"/>
</dbReference>
<evidence type="ECO:0000256" key="1">
    <source>
        <dbReference type="ARBA" id="ARBA00004651"/>
    </source>
</evidence>
<name>A0A0F4LPE0_9LACO</name>
<feature type="transmembrane region" description="Helical" evidence="7">
    <location>
        <begin position="295"/>
        <end position="317"/>
    </location>
</feature>
<feature type="transmembrane region" description="Helical" evidence="7">
    <location>
        <begin position="136"/>
        <end position="158"/>
    </location>
</feature>
<keyword evidence="3" id="KW-1003">Cell membrane</keyword>
<feature type="transmembrane region" description="Helical" evidence="7">
    <location>
        <begin position="50"/>
        <end position="69"/>
    </location>
</feature>
<dbReference type="Gene3D" id="1.20.1250.20">
    <property type="entry name" value="MFS general substrate transporter like domains"/>
    <property type="match status" value="1"/>
</dbReference>